<sequence>MMGGDSGMNYGFSNAMGHGDTPGGAFSGANGGLGSFAGGVGGGSRAQRMGVVDVGALEGGVADLYPTPQQARSISAPSAFGGVGPGQQAVGAAGSMPAPSDLMVLLGKAGGSSVPLSTAGTAPSLASMIQDPTISSIGPAGTVPPDAVPFDMSEFPALAAKKGMSNNLGALMGEHGPTSSRFFGGHGGSDAVAPPPSLSPSTSALAAAMAGTGLPKEDFPALPTSSAAEDHPRGVPAQGQKGDKASTPTADQSQFGLLGLLKVIRMTDPDLNTLALGSDLTTLGLNLNSSKSLYSTFSSPWADGPSKSEPQFQIPACYYMQQTPPLKHAHLQKFQLETLFYIFYAMPKDLLQVYAARELYQRDWKYHGDLKLWFRRATQHDIPHLLANAPPQFVYFDLNTWECRLFSGNIHGAFANGFMKEEEVVAAIPQAPPTTTA</sequence>
<evidence type="ECO:0000259" key="5">
    <source>
        <dbReference type="Pfam" id="PF04153"/>
    </source>
</evidence>
<comment type="similarity">
    <text evidence="1">Belongs to the CNOT2/3/5 family.</text>
</comment>
<dbReference type="InterPro" id="IPR040168">
    <property type="entry name" value="Not2/3/5"/>
</dbReference>
<dbReference type="GO" id="GO:0030015">
    <property type="term" value="C:CCR4-NOT core complex"/>
    <property type="evidence" value="ECO:0007669"/>
    <property type="project" value="InterPro"/>
</dbReference>
<evidence type="ECO:0000256" key="3">
    <source>
        <dbReference type="ARBA" id="ARBA00023163"/>
    </source>
</evidence>
<dbReference type="InterPro" id="IPR038635">
    <property type="entry name" value="CCR4-NOT_su2/3/5_C_sf"/>
</dbReference>
<dbReference type="InterPro" id="IPR007282">
    <property type="entry name" value="NOT2/3/5_C"/>
</dbReference>
<evidence type="ECO:0000256" key="1">
    <source>
        <dbReference type="ARBA" id="ARBA00007682"/>
    </source>
</evidence>
<reference evidence="6" key="1">
    <citation type="submission" date="2021-01" db="EMBL/GenBank/DDBJ databases">
        <authorList>
            <person name="Corre E."/>
            <person name="Pelletier E."/>
            <person name="Niang G."/>
            <person name="Scheremetjew M."/>
            <person name="Finn R."/>
            <person name="Kale V."/>
            <person name="Holt S."/>
            <person name="Cochrane G."/>
            <person name="Meng A."/>
            <person name="Brown T."/>
            <person name="Cohen L."/>
        </authorList>
    </citation>
    <scope>NUCLEOTIDE SEQUENCE</scope>
    <source>
        <strain evidence="6">CCMP1243</strain>
    </source>
</reference>
<evidence type="ECO:0000313" key="6">
    <source>
        <dbReference type="EMBL" id="CAD9707815.1"/>
    </source>
</evidence>
<organism evidence="6">
    <name type="scientific">Rhizochromulina marina</name>
    <dbReference type="NCBI Taxonomy" id="1034831"/>
    <lineage>
        <taxon>Eukaryota</taxon>
        <taxon>Sar</taxon>
        <taxon>Stramenopiles</taxon>
        <taxon>Ochrophyta</taxon>
        <taxon>Dictyochophyceae</taxon>
        <taxon>Rhizochromulinales</taxon>
        <taxon>Rhizochromulina</taxon>
    </lineage>
</organism>
<dbReference type="Pfam" id="PF04153">
    <property type="entry name" value="NOT2_3_5_C"/>
    <property type="match status" value="1"/>
</dbReference>
<feature type="domain" description="NOT2/NOT3/NOT5 C-terminal" evidence="5">
    <location>
        <begin position="294"/>
        <end position="403"/>
    </location>
</feature>
<keyword evidence="3" id="KW-0804">Transcription</keyword>
<dbReference type="AlphaFoldDB" id="A0A7S2SSK7"/>
<dbReference type="Gene3D" id="2.30.30.1020">
    <property type="entry name" value="CCR4-NOT complex subunit 2/3/5, C-terminal domain"/>
    <property type="match status" value="1"/>
</dbReference>
<feature type="region of interest" description="Disordered" evidence="4">
    <location>
        <begin position="179"/>
        <end position="251"/>
    </location>
</feature>
<evidence type="ECO:0000256" key="2">
    <source>
        <dbReference type="ARBA" id="ARBA00023015"/>
    </source>
</evidence>
<protein>
    <recommendedName>
        <fullName evidence="5">NOT2/NOT3/NOT5 C-terminal domain-containing protein</fullName>
    </recommendedName>
</protein>
<evidence type="ECO:0000256" key="4">
    <source>
        <dbReference type="SAM" id="MobiDB-lite"/>
    </source>
</evidence>
<dbReference type="EMBL" id="HBHJ01028403">
    <property type="protein sequence ID" value="CAD9707815.1"/>
    <property type="molecule type" value="Transcribed_RNA"/>
</dbReference>
<dbReference type="PANTHER" id="PTHR23326">
    <property type="entry name" value="CCR4 NOT-RELATED"/>
    <property type="match status" value="1"/>
</dbReference>
<feature type="compositionally biased region" description="Low complexity" evidence="4">
    <location>
        <begin position="199"/>
        <end position="214"/>
    </location>
</feature>
<accession>A0A7S2SSK7</accession>
<gene>
    <name evidence="6" type="ORF">RMAR1173_LOCUS18806</name>
</gene>
<dbReference type="GO" id="GO:0006355">
    <property type="term" value="P:regulation of DNA-templated transcription"/>
    <property type="evidence" value="ECO:0007669"/>
    <property type="project" value="InterPro"/>
</dbReference>
<proteinExistence type="inferred from homology"/>
<name>A0A7S2SSK7_9STRA</name>
<keyword evidence="2" id="KW-0805">Transcription regulation</keyword>